<organism evidence="5 6">
    <name type="scientific">Glycomyces sambucus</name>
    <dbReference type="NCBI Taxonomy" id="380244"/>
    <lineage>
        <taxon>Bacteria</taxon>
        <taxon>Bacillati</taxon>
        <taxon>Actinomycetota</taxon>
        <taxon>Actinomycetes</taxon>
        <taxon>Glycomycetales</taxon>
        <taxon>Glycomycetaceae</taxon>
        <taxon>Glycomyces</taxon>
    </lineage>
</organism>
<dbReference type="CDD" id="cd06267">
    <property type="entry name" value="PBP1_LacI_sugar_binding-like"/>
    <property type="match status" value="1"/>
</dbReference>
<dbReference type="PROSITE" id="PS50932">
    <property type="entry name" value="HTH_LACI_2"/>
    <property type="match status" value="1"/>
</dbReference>
<keyword evidence="6" id="KW-1185">Reference proteome</keyword>
<dbReference type="SMART" id="SM00354">
    <property type="entry name" value="HTH_LACI"/>
    <property type="match status" value="1"/>
</dbReference>
<dbReference type="Gene3D" id="1.10.260.40">
    <property type="entry name" value="lambda repressor-like DNA-binding domains"/>
    <property type="match status" value="1"/>
</dbReference>
<dbReference type="CDD" id="cd01392">
    <property type="entry name" value="HTH_LacI"/>
    <property type="match status" value="1"/>
</dbReference>
<dbReference type="PANTHER" id="PTHR30146">
    <property type="entry name" value="LACI-RELATED TRANSCRIPTIONAL REPRESSOR"/>
    <property type="match status" value="1"/>
</dbReference>
<sequence>MVNALHMLGLALYLGRKLSSWMSHLSTAGYRHPLARWKGALLGVTLKDIAAEAGVSLMTVSNVVNGKQARVSAATRERIMRLVKERGYVPSASARSLAARSSRLVGLLVPAVGESSLTIDPHTVEVVGMLERELRRLDYHLMLRGISRRGEITEALRSWNLDGAVLLGFNDVVIDRLTAADVGDVALVAMDSYSENPLALEVRSDDFGGAELAMRHLVGLGHERIAFAGPAFSDTGVVRQRFEGYRKVLAGQGIAFDPALASEVETTHAAGLEYGRRLAAEHPEVTAVFTTADILAIGLIEGLAAAGRSVPGDVSVVGYDNADLAVYVTPKLTTVAQDLPGKAAEAVRLMMDRLAGKDRPEQAVSLDVALIERGTAGPPPVG</sequence>
<dbReference type="STRING" id="380244.SAMN05216298_1586"/>
<dbReference type="GO" id="GO:0000976">
    <property type="term" value="F:transcription cis-regulatory region binding"/>
    <property type="evidence" value="ECO:0007669"/>
    <property type="project" value="TreeGrafter"/>
</dbReference>
<evidence type="ECO:0000313" key="6">
    <source>
        <dbReference type="Proteomes" id="UP000198662"/>
    </source>
</evidence>
<dbReference type="Gene3D" id="3.40.50.2300">
    <property type="match status" value="2"/>
</dbReference>
<feature type="domain" description="HTH lacI-type" evidence="4">
    <location>
        <begin position="44"/>
        <end position="99"/>
    </location>
</feature>
<dbReference type="PROSITE" id="PS00356">
    <property type="entry name" value="HTH_LACI_1"/>
    <property type="match status" value="1"/>
</dbReference>
<dbReference type="AlphaFoldDB" id="A0A1G9F5L4"/>
<dbReference type="InterPro" id="IPR000843">
    <property type="entry name" value="HTH_LacI"/>
</dbReference>
<evidence type="ECO:0000256" key="2">
    <source>
        <dbReference type="ARBA" id="ARBA00023125"/>
    </source>
</evidence>
<dbReference type="GO" id="GO:0003700">
    <property type="term" value="F:DNA-binding transcription factor activity"/>
    <property type="evidence" value="ECO:0007669"/>
    <property type="project" value="TreeGrafter"/>
</dbReference>
<protein>
    <submittedName>
        <fullName evidence="5">Transcriptional regulator, LacI family</fullName>
    </submittedName>
</protein>
<dbReference type="InterPro" id="IPR028082">
    <property type="entry name" value="Peripla_BP_I"/>
</dbReference>
<reference evidence="6" key="1">
    <citation type="submission" date="2016-10" db="EMBL/GenBank/DDBJ databases">
        <authorList>
            <person name="Varghese N."/>
            <person name="Submissions S."/>
        </authorList>
    </citation>
    <scope>NUCLEOTIDE SEQUENCE [LARGE SCALE GENOMIC DNA]</scope>
    <source>
        <strain evidence="6">CGMCC 4.3147</strain>
    </source>
</reference>
<gene>
    <name evidence="5" type="ORF">SAMN05216298_1586</name>
</gene>
<keyword evidence="2" id="KW-0238">DNA-binding</keyword>
<proteinExistence type="predicted"/>
<dbReference type="Proteomes" id="UP000198662">
    <property type="component" value="Unassembled WGS sequence"/>
</dbReference>
<keyword evidence="3" id="KW-0804">Transcription</keyword>
<keyword evidence="1" id="KW-0805">Transcription regulation</keyword>
<dbReference type="InterPro" id="IPR046335">
    <property type="entry name" value="LacI/GalR-like_sensor"/>
</dbReference>
<evidence type="ECO:0000256" key="1">
    <source>
        <dbReference type="ARBA" id="ARBA00023015"/>
    </source>
</evidence>
<name>A0A1G9F5L4_9ACTN</name>
<evidence type="ECO:0000313" key="5">
    <source>
        <dbReference type="EMBL" id="SDK83630.1"/>
    </source>
</evidence>
<dbReference type="Pfam" id="PF00356">
    <property type="entry name" value="LacI"/>
    <property type="match status" value="1"/>
</dbReference>
<dbReference type="SUPFAM" id="SSF47413">
    <property type="entry name" value="lambda repressor-like DNA-binding domains"/>
    <property type="match status" value="1"/>
</dbReference>
<dbReference type="EMBL" id="FNGF01000002">
    <property type="protein sequence ID" value="SDK83630.1"/>
    <property type="molecule type" value="Genomic_DNA"/>
</dbReference>
<evidence type="ECO:0000256" key="3">
    <source>
        <dbReference type="ARBA" id="ARBA00023163"/>
    </source>
</evidence>
<dbReference type="PANTHER" id="PTHR30146:SF24">
    <property type="entry name" value="XYLOSE OPERON REGULATORY PROTEIN"/>
    <property type="match status" value="1"/>
</dbReference>
<evidence type="ECO:0000259" key="4">
    <source>
        <dbReference type="PROSITE" id="PS50932"/>
    </source>
</evidence>
<dbReference type="SUPFAM" id="SSF53822">
    <property type="entry name" value="Periplasmic binding protein-like I"/>
    <property type="match status" value="1"/>
</dbReference>
<dbReference type="Pfam" id="PF13377">
    <property type="entry name" value="Peripla_BP_3"/>
    <property type="match status" value="1"/>
</dbReference>
<accession>A0A1G9F5L4</accession>
<dbReference type="InterPro" id="IPR010982">
    <property type="entry name" value="Lambda_DNA-bd_dom_sf"/>
</dbReference>